<reference evidence="1 2" key="1">
    <citation type="submission" date="2024-09" db="EMBL/GenBank/DDBJ databases">
        <authorList>
            <person name="Sun Q."/>
            <person name="Mori K."/>
        </authorList>
    </citation>
    <scope>NUCLEOTIDE SEQUENCE [LARGE SCALE GENOMIC DNA]</scope>
    <source>
        <strain evidence="1 2">NCAIM B.02529</strain>
    </source>
</reference>
<proteinExistence type="predicted"/>
<dbReference type="Proteomes" id="UP001589836">
    <property type="component" value="Unassembled WGS sequence"/>
</dbReference>
<keyword evidence="2" id="KW-1185">Reference proteome</keyword>
<organism evidence="1 2">
    <name type="scientific">Pontibacillus salicampi</name>
    <dbReference type="NCBI Taxonomy" id="1449801"/>
    <lineage>
        <taxon>Bacteria</taxon>
        <taxon>Bacillati</taxon>
        <taxon>Bacillota</taxon>
        <taxon>Bacilli</taxon>
        <taxon>Bacillales</taxon>
        <taxon>Bacillaceae</taxon>
        <taxon>Pontibacillus</taxon>
    </lineage>
</organism>
<dbReference type="EMBL" id="JBHLTP010000001">
    <property type="protein sequence ID" value="MFC0522047.1"/>
    <property type="molecule type" value="Genomic_DNA"/>
</dbReference>
<evidence type="ECO:0000313" key="1">
    <source>
        <dbReference type="EMBL" id="MFC0522047.1"/>
    </source>
</evidence>
<protein>
    <submittedName>
        <fullName evidence="1">Uncharacterized protein</fullName>
    </submittedName>
</protein>
<evidence type="ECO:0000313" key="2">
    <source>
        <dbReference type="Proteomes" id="UP001589836"/>
    </source>
</evidence>
<gene>
    <name evidence="1" type="ORF">ACFFGV_00390</name>
</gene>
<sequence length="209" mass="21972">MGKCGCNRCKGKSVCLENNKVEERWPTDPEESMFFLTAIAPKFLCPGQTFRLQVPTCFSLAGCTGPATASVSIGFVEINLNGPATFQDFGGCGSGCPEGSFFGVISPDGKETLIALGDYALDCLVSVKPCPTLCCCLELVILVEEGASNQPITVDGTFFGDVNTSDGCPIGEFSGGIEVPFTITSTLTSDTHPCCRCKETSGCDCLHSD</sequence>
<accession>A0ABV6LI70</accession>
<dbReference type="RefSeq" id="WP_377344529.1">
    <property type="nucleotide sequence ID" value="NZ_JBHLTP010000001.1"/>
</dbReference>
<comment type="caution">
    <text evidence="1">The sequence shown here is derived from an EMBL/GenBank/DDBJ whole genome shotgun (WGS) entry which is preliminary data.</text>
</comment>
<name>A0ABV6LI70_9BACI</name>